<dbReference type="AlphaFoldDB" id="A0A6A4HHM8"/>
<evidence type="ECO:0000313" key="2">
    <source>
        <dbReference type="Proteomes" id="UP000799118"/>
    </source>
</evidence>
<gene>
    <name evidence="1" type="ORF">BT96DRAFT_765259</name>
</gene>
<organism evidence="1 2">
    <name type="scientific">Gymnopus androsaceus JB14</name>
    <dbReference type="NCBI Taxonomy" id="1447944"/>
    <lineage>
        <taxon>Eukaryota</taxon>
        <taxon>Fungi</taxon>
        <taxon>Dikarya</taxon>
        <taxon>Basidiomycota</taxon>
        <taxon>Agaricomycotina</taxon>
        <taxon>Agaricomycetes</taxon>
        <taxon>Agaricomycetidae</taxon>
        <taxon>Agaricales</taxon>
        <taxon>Marasmiineae</taxon>
        <taxon>Omphalotaceae</taxon>
        <taxon>Gymnopus</taxon>
    </lineage>
</organism>
<dbReference type="PANTHER" id="PTHR33096">
    <property type="entry name" value="CXC2 DOMAIN-CONTAINING PROTEIN"/>
    <property type="match status" value="1"/>
</dbReference>
<dbReference type="OrthoDB" id="3035502at2759"/>
<dbReference type="EMBL" id="ML769511">
    <property type="protein sequence ID" value="KAE9396624.1"/>
    <property type="molecule type" value="Genomic_DNA"/>
</dbReference>
<accession>A0A6A4HHM8</accession>
<protein>
    <recommendedName>
        <fullName evidence="3">CxC2-like cysteine cluster KDZ transposase-associated domain-containing protein</fullName>
    </recommendedName>
</protein>
<proteinExistence type="predicted"/>
<keyword evidence="2" id="KW-1185">Reference proteome</keyword>
<dbReference type="InterPro" id="IPR040521">
    <property type="entry name" value="KDZ"/>
</dbReference>
<dbReference type="PANTHER" id="PTHR33096:SF1">
    <property type="entry name" value="CXC1-LIKE CYSTEINE CLUSTER ASSOCIATED WITH KDZ TRANSPOSASES DOMAIN-CONTAINING PROTEIN"/>
    <property type="match status" value="1"/>
</dbReference>
<feature type="non-terminal residue" evidence="1">
    <location>
        <position position="302"/>
    </location>
</feature>
<feature type="non-terminal residue" evidence="1">
    <location>
        <position position="1"/>
    </location>
</feature>
<sequence length="302" mass="34230">SASLIRSGILPTSPLKHSTGFTIRTISLYHSLFVRCPRLGVQPFAKALCDLEGVAFRPYISSQIYAALDIYVALLNGMRKRVRATLGRQGREWRMLNACPACQYRLHEDDDLDVRMIAQMDGNDSLKREAGVDLPPASRERIDRRVVGEDYFASLEETKAWDEVNWASIEDVTDGADAPLLQHIWAEGRCEERWHNMKESNTVKSAAKFRENGWFVLLCRHMLVLAVCDMVQSGELSRYPLALLHLFMAAEKEDREPIAYDIACKFSKTIARSPLKSLAQWSGFLPVVGTMHGYAHERLCQL</sequence>
<evidence type="ECO:0008006" key="3">
    <source>
        <dbReference type="Google" id="ProtNLM"/>
    </source>
</evidence>
<dbReference type="Pfam" id="PF18758">
    <property type="entry name" value="KDZ"/>
    <property type="match status" value="1"/>
</dbReference>
<evidence type="ECO:0000313" key="1">
    <source>
        <dbReference type="EMBL" id="KAE9396624.1"/>
    </source>
</evidence>
<name>A0A6A4HHM8_9AGAR</name>
<dbReference type="Proteomes" id="UP000799118">
    <property type="component" value="Unassembled WGS sequence"/>
</dbReference>
<reference evidence="1" key="1">
    <citation type="journal article" date="2019" name="Environ. Microbiol.">
        <title>Fungal ecological strategies reflected in gene transcription - a case study of two litter decomposers.</title>
        <authorList>
            <person name="Barbi F."/>
            <person name="Kohler A."/>
            <person name="Barry K."/>
            <person name="Baskaran P."/>
            <person name="Daum C."/>
            <person name="Fauchery L."/>
            <person name="Ihrmark K."/>
            <person name="Kuo A."/>
            <person name="LaButti K."/>
            <person name="Lipzen A."/>
            <person name="Morin E."/>
            <person name="Grigoriev I.V."/>
            <person name="Henrissat B."/>
            <person name="Lindahl B."/>
            <person name="Martin F."/>
        </authorList>
    </citation>
    <scope>NUCLEOTIDE SEQUENCE</scope>
    <source>
        <strain evidence="1">JB14</strain>
    </source>
</reference>